<proteinExistence type="inferred from homology"/>
<name>A0ABY5YNE9_9MICC</name>
<feature type="domain" description="UspA" evidence="2">
    <location>
        <begin position="2"/>
        <end position="127"/>
    </location>
</feature>
<dbReference type="InterPro" id="IPR006016">
    <property type="entry name" value="UspA"/>
</dbReference>
<dbReference type="PANTHER" id="PTHR46268">
    <property type="entry name" value="STRESS RESPONSE PROTEIN NHAX"/>
    <property type="match status" value="1"/>
</dbReference>
<accession>A0ABY5YNE9</accession>
<protein>
    <submittedName>
        <fullName evidence="3">Universal stress protein</fullName>
    </submittedName>
</protein>
<dbReference type="Gene3D" id="3.40.50.620">
    <property type="entry name" value="HUPs"/>
    <property type="match status" value="1"/>
</dbReference>
<evidence type="ECO:0000313" key="4">
    <source>
        <dbReference type="Proteomes" id="UP001059859"/>
    </source>
</evidence>
<sequence>MTVVVGYVPTPEGETALRAALRAARDLATGIVVVNVESTRKPRLPEHTPDYLQTLTGVLQSSGVSHVLLHPTGDFDAAEEILKAIQDHGARLVVVGIRHRTPVGKLILGSTSQRVLLEAACPVLAVKAGQA</sequence>
<dbReference type="InterPro" id="IPR014729">
    <property type="entry name" value="Rossmann-like_a/b/a_fold"/>
</dbReference>
<organism evidence="3 4">
    <name type="scientific">Arthrobacter zhaoxinii</name>
    <dbReference type="NCBI Taxonomy" id="2964616"/>
    <lineage>
        <taxon>Bacteria</taxon>
        <taxon>Bacillati</taxon>
        <taxon>Actinomycetota</taxon>
        <taxon>Actinomycetes</taxon>
        <taxon>Micrococcales</taxon>
        <taxon>Micrococcaceae</taxon>
        <taxon>Arthrobacter</taxon>
    </lineage>
</organism>
<comment type="similarity">
    <text evidence="1">Belongs to the universal stress protein A family.</text>
</comment>
<dbReference type="CDD" id="cd00293">
    <property type="entry name" value="USP-like"/>
    <property type="match status" value="1"/>
</dbReference>
<evidence type="ECO:0000256" key="1">
    <source>
        <dbReference type="ARBA" id="ARBA00008791"/>
    </source>
</evidence>
<evidence type="ECO:0000259" key="2">
    <source>
        <dbReference type="Pfam" id="PF00582"/>
    </source>
</evidence>
<dbReference type="InterPro" id="IPR006015">
    <property type="entry name" value="Universal_stress_UspA"/>
</dbReference>
<reference evidence="3" key="1">
    <citation type="submission" date="2022-09" db="EMBL/GenBank/DDBJ databases">
        <title>Novel species in genus Arthrobacter.</title>
        <authorList>
            <person name="Liu Y."/>
        </authorList>
    </citation>
    <scope>NUCLEOTIDE SEQUENCE</scope>
    <source>
        <strain evidence="3">Zg-Y815</strain>
    </source>
</reference>
<dbReference type="EMBL" id="CP104275">
    <property type="protein sequence ID" value="UWX95761.1"/>
    <property type="molecule type" value="Genomic_DNA"/>
</dbReference>
<dbReference type="Pfam" id="PF00582">
    <property type="entry name" value="Usp"/>
    <property type="match status" value="1"/>
</dbReference>
<dbReference type="PANTHER" id="PTHR46268:SF6">
    <property type="entry name" value="UNIVERSAL STRESS PROTEIN UP12"/>
    <property type="match status" value="1"/>
</dbReference>
<evidence type="ECO:0000313" key="3">
    <source>
        <dbReference type="EMBL" id="UWX95761.1"/>
    </source>
</evidence>
<dbReference type="RefSeq" id="WP_260651233.1">
    <property type="nucleotide sequence ID" value="NZ_CP104275.1"/>
</dbReference>
<dbReference type="Proteomes" id="UP001059859">
    <property type="component" value="Chromosome"/>
</dbReference>
<dbReference type="PRINTS" id="PR01438">
    <property type="entry name" value="UNVRSLSTRESS"/>
</dbReference>
<gene>
    <name evidence="3" type="ORF">N2K95_08590</name>
</gene>
<dbReference type="SUPFAM" id="SSF52402">
    <property type="entry name" value="Adenine nucleotide alpha hydrolases-like"/>
    <property type="match status" value="1"/>
</dbReference>
<keyword evidence="4" id="KW-1185">Reference proteome</keyword>